<dbReference type="KEGG" id="rher:EHE19_014535"/>
<dbReference type="FunFam" id="2.40.50.580:FF:000002">
    <property type="entry name" value="Sugar fermentation stimulation protein homolog"/>
    <property type="match status" value="1"/>
</dbReference>
<comment type="similarity">
    <text evidence="1">Belongs to the SfsA family.</text>
</comment>
<reference evidence="4 5" key="1">
    <citation type="submission" date="2020-09" db="EMBL/GenBank/DDBJ databases">
        <title>Characterization and genome sequencing of Ruminiclostridium sp. nov. MA18.</title>
        <authorList>
            <person name="Rettenmaier R."/>
            <person name="Kowollik M.-L."/>
            <person name="Liebl W."/>
            <person name="Zverlov V."/>
        </authorList>
    </citation>
    <scope>NUCLEOTIDE SEQUENCE [LARGE SCALE GENOMIC DNA]</scope>
    <source>
        <strain evidence="4 5">MA18</strain>
    </source>
</reference>
<dbReference type="GO" id="GO:0003677">
    <property type="term" value="F:DNA binding"/>
    <property type="evidence" value="ECO:0007669"/>
    <property type="project" value="InterPro"/>
</dbReference>
<feature type="domain" description="SfsA N-terminal OB" evidence="3">
    <location>
        <begin position="12"/>
        <end position="76"/>
    </location>
</feature>
<dbReference type="InterPro" id="IPR041465">
    <property type="entry name" value="SfsA_N"/>
</dbReference>
<evidence type="ECO:0000313" key="4">
    <source>
        <dbReference type="EMBL" id="QNU66088.1"/>
    </source>
</evidence>
<dbReference type="Gene3D" id="3.40.1350.60">
    <property type="match status" value="1"/>
</dbReference>
<dbReference type="Gene3D" id="2.40.50.580">
    <property type="match status" value="1"/>
</dbReference>
<dbReference type="Proteomes" id="UP000306409">
    <property type="component" value="Chromosome"/>
</dbReference>
<dbReference type="PANTHER" id="PTHR30545:SF2">
    <property type="entry name" value="SUGAR FERMENTATION STIMULATION PROTEIN A"/>
    <property type="match status" value="1"/>
</dbReference>
<gene>
    <name evidence="1 4" type="primary">sfsA</name>
    <name evidence="4" type="ORF">EHE19_014535</name>
</gene>
<protein>
    <recommendedName>
        <fullName evidence="1">Sugar fermentation stimulation protein homolog</fullName>
    </recommendedName>
</protein>
<evidence type="ECO:0000259" key="3">
    <source>
        <dbReference type="Pfam" id="PF17746"/>
    </source>
</evidence>
<dbReference type="Pfam" id="PF03749">
    <property type="entry name" value="SfsA"/>
    <property type="match status" value="1"/>
</dbReference>
<dbReference type="CDD" id="cd22359">
    <property type="entry name" value="SfsA-like_bacterial"/>
    <property type="match status" value="1"/>
</dbReference>
<keyword evidence="5" id="KW-1185">Reference proteome</keyword>
<dbReference type="EMBL" id="CP061336">
    <property type="protein sequence ID" value="QNU66088.1"/>
    <property type="molecule type" value="Genomic_DNA"/>
</dbReference>
<dbReference type="NCBIfam" id="TIGR00230">
    <property type="entry name" value="sfsA"/>
    <property type="match status" value="1"/>
</dbReference>
<dbReference type="InterPro" id="IPR005224">
    <property type="entry name" value="SfsA"/>
</dbReference>
<dbReference type="HAMAP" id="MF_00095">
    <property type="entry name" value="SfsA"/>
    <property type="match status" value="1"/>
</dbReference>
<feature type="domain" description="Sugar fermentation stimulation protein C-terminal" evidence="2">
    <location>
        <begin position="80"/>
        <end position="214"/>
    </location>
</feature>
<proteinExistence type="inferred from homology"/>
<dbReference type="Pfam" id="PF17746">
    <property type="entry name" value="SfsA_N"/>
    <property type="match status" value="1"/>
</dbReference>
<name>A0A4U7JHC7_9FIRM</name>
<organism evidence="4 5">
    <name type="scientific">Ruminiclostridium herbifermentans</name>
    <dbReference type="NCBI Taxonomy" id="2488810"/>
    <lineage>
        <taxon>Bacteria</taxon>
        <taxon>Bacillati</taxon>
        <taxon>Bacillota</taxon>
        <taxon>Clostridia</taxon>
        <taxon>Eubacteriales</taxon>
        <taxon>Oscillospiraceae</taxon>
        <taxon>Ruminiclostridium</taxon>
    </lineage>
</organism>
<evidence type="ECO:0000256" key="1">
    <source>
        <dbReference type="HAMAP-Rule" id="MF_00095"/>
    </source>
</evidence>
<evidence type="ECO:0000259" key="2">
    <source>
        <dbReference type="Pfam" id="PF03749"/>
    </source>
</evidence>
<dbReference type="PANTHER" id="PTHR30545">
    <property type="entry name" value="SUGAR FERMENTATION STIMULATION PROTEIN A"/>
    <property type="match status" value="1"/>
</dbReference>
<dbReference type="AlphaFoldDB" id="A0A4U7JHC7"/>
<dbReference type="OrthoDB" id="9802365at2"/>
<sequence length="226" mass="25440">MKYKNIHKAKFIERPNRFIAYVEIDGTIQICHVKNTGRCRELLTQGCTVYLEESSNASRKTKYDLVAAEKGKLLINLDSQAPNTVVKEWLEAGGLFPNPTLIYSEKKHGNSRVDFYVEAKKRKAFIEVKGVTLEDNGVAAFPDAPTERGVKHLYHLIDAVQEGYEAYIIFVIQFKPVKYLIPNDVTHLQFGNALREAAAAGVKILAFDCIVTPDTLKLDQVVQVKL</sequence>
<accession>A0A4U7JHC7</accession>
<dbReference type="InterPro" id="IPR040452">
    <property type="entry name" value="SfsA_C"/>
</dbReference>
<evidence type="ECO:0000313" key="5">
    <source>
        <dbReference type="Proteomes" id="UP000306409"/>
    </source>
</evidence>
<dbReference type="RefSeq" id="WP_137696835.1">
    <property type="nucleotide sequence ID" value="NZ_CP061336.1"/>
</dbReference>